<protein>
    <recommendedName>
        <fullName evidence="4">ATPase dynein-related AAA domain-containing protein</fullName>
    </recommendedName>
</protein>
<feature type="transmembrane region" description="Helical" evidence="1">
    <location>
        <begin position="7"/>
        <end position="25"/>
    </location>
</feature>
<proteinExistence type="predicted"/>
<evidence type="ECO:0000313" key="2">
    <source>
        <dbReference type="EMBL" id="HIT17339.1"/>
    </source>
</evidence>
<feature type="transmembrane region" description="Helical" evidence="1">
    <location>
        <begin position="125"/>
        <end position="150"/>
    </location>
</feature>
<feature type="transmembrane region" description="Helical" evidence="1">
    <location>
        <begin position="92"/>
        <end position="113"/>
    </location>
</feature>
<evidence type="ECO:0000256" key="1">
    <source>
        <dbReference type="SAM" id="Phobius"/>
    </source>
</evidence>
<keyword evidence="1" id="KW-0812">Transmembrane</keyword>
<dbReference type="InterPro" id="IPR027417">
    <property type="entry name" value="P-loop_NTPase"/>
</dbReference>
<feature type="transmembrane region" description="Helical" evidence="1">
    <location>
        <begin position="60"/>
        <end position="80"/>
    </location>
</feature>
<comment type="caution">
    <text evidence="2">The sequence shown here is derived from an EMBL/GenBank/DDBJ whole genome shotgun (WGS) entry which is preliminary data.</text>
</comment>
<accession>A0A9D1G877</accession>
<dbReference type="Proteomes" id="UP000886893">
    <property type="component" value="Unassembled WGS sequence"/>
</dbReference>
<keyword evidence="1" id="KW-0472">Membrane</keyword>
<organism evidence="2 3">
    <name type="scientific">Candidatus Caccosoma faecigallinarum</name>
    <dbReference type="NCBI Taxonomy" id="2840720"/>
    <lineage>
        <taxon>Bacteria</taxon>
        <taxon>Bacillati</taxon>
        <taxon>Bacillota</taxon>
        <taxon>Bacillota incertae sedis</taxon>
        <taxon>Candidatus Caccosoma</taxon>
    </lineage>
</organism>
<evidence type="ECO:0000313" key="3">
    <source>
        <dbReference type="Proteomes" id="UP000886893"/>
    </source>
</evidence>
<gene>
    <name evidence="2" type="ORF">IAD04_03025</name>
</gene>
<sequence>MKNKKLVIGNVVLFYIVGFLSMILVDQGNRMDLSDSKSNLFTAILRLFKIDLVNITMRTWLMLIATLGLAFVIFLILYLFKDKVLKNKTLKIITPIACVIGTLLILVVCGLIFNISANRLFFKEFFYGLCAFIIFGGIIVLILYGLVYFVKVVFMPTVKKVNQKQPEKEIEETTNQVQNQIEAMNLFPGLDAIDKKYENNPPLLVQDDPLNLSDIVLRFQSYLSNQENLYFDLPILRGFIAGMSASRLIILEGLSGTGKSSLPRYFAKFIGEEAFFAPVQATWRDRSDILGYYNDFSKSFKETNFLKHLYEANYKINDINIMVLDEMNLSRVEYYFADFLSVLEYPSDSWKINLMQLKSNVVPPKKLEDGMIVIPENTWFFGTANKDDSTFIITDKVYDRAVVLNFEDRNEKIMTTVSSEPIHLSSNRLNQLFQEAIAKRENNLTAVELKKFLEIVNFTFENLEITFGNRIMNQIKTMVPVYVALGGTKEEALDLMFSQKVLNKLNGRYEDFIKDGLMQLKTMITKTYGKNTFIKTEMTITKMLKKLI</sequence>
<reference evidence="2" key="2">
    <citation type="journal article" date="2021" name="PeerJ">
        <title>Extensive microbial diversity within the chicken gut microbiome revealed by metagenomics and culture.</title>
        <authorList>
            <person name="Gilroy R."/>
            <person name="Ravi A."/>
            <person name="Getino M."/>
            <person name="Pursley I."/>
            <person name="Horton D.L."/>
            <person name="Alikhan N.F."/>
            <person name="Baker D."/>
            <person name="Gharbi K."/>
            <person name="Hall N."/>
            <person name="Watson M."/>
            <person name="Adriaenssens E.M."/>
            <person name="Foster-Nyarko E."/>
            <person name="Jarju S."/>
            <person name="Secka A."/>
            <person name="Antonio M."/>
            <person name="Oren A."/>
            <person name="Chaudhuri R.R."/>
            <person name="La Ragione R."/>
            <person name="Hildebrand F."/>
            <person name="Pallen M.J."/>
        </authorList>
    </citation>
    <scope>NUCLEOTIDE SEQUENCE</scope>
    <source>
        <strain evidence="2">14508</strain>
    </source>
</reference>
<keyword evidence="1" id="KW-1133">Transmembrane helix</keyword>
<evidence type="ECO:0008006" key="4">
    <source>
        <dbReference type="Google" id="ProtNLM"/>
    </source>
</evidence>
<dbReference type="EMBL" id="DVKI01000096">
    <property type="protein sequence ID" value="HIT17339.1"/>
    <property type="molecule type" value="Genomic_DNA"/>
</dbReference>
<dbReference type="SUPFAM" id="SSF52540">
    <property type="entry name" value="P-loop containing nucleoside triphosphate hydrolases"/>
    <property type="match status" value="1"/>
</dbReference>
<dbReference type="Gene3D" id="3.40.50.300">
    <property type="entry name" value="P-loop containing nucleotide triphosphate hydrolases"/>
    <property type="match status" value="1"/>
</dbReference>
<name>A0A9D1G877_9FIRM</name>
<dbReference type="AlphaFoldDB" id="A0A9D1G877"/>
<reference evidence="2" key="1">
    <citation type="submission" date="2020-10" db="EMBL/GenBank/DDBJ databases">
        <authorList>
            <person name="Gilroy R."/>
        </authorList>
    </citation>
    <scope>NUCLEOTIDE SEQUENCE</scope>
    <source>
        <strain evidence="2">14508</strain>
    </source>
</reference>